<dbReference type="PROSITE" id="PS51898">
    <property type="entry name" value="TYR_RECOMBINASE"/>
    <property type="match status" value="1"/>
</dbReference>
<dbReference type="SUPFAM" id="SSF56349">
    <property type="entry name" value="DNA breaking-rejoining enzymes"/>
    <property type="match status" value="1"/>
</dbReference>
<dbReference type="PANTHER" id="PTHR30349">
    <property type="entry name" value="PHAGE INTEGRASE-RELATED"/>
    <property type="match status" value="1"/>
</dbReference>
<dbReference type="Pfam" id="PF00589">
    <property type="entry name" value="Phage_integrase"/>
    <property type="match status" value="1"/>
</dbReference>
<evidence type="ECO:0000256" key="2">
    <source>
        <dbReference type="ARBA" id="ARBA00023172"/>
    </source>
</evidence>
<accession>A0ABQ2K2A3</accession>
<dbReference type="EMBL" id="BMLK01000056">
    <property type="protein sequence ID" value="GGN62876.1"/>
    <property type="molecule type" value="Genomic_DNA"/>
</dbReference>
<keyword evidence="2" id="KW-0233">DNA recombination</keyword>
<organism evidence="4 5">
    <name type="scientific">Novosphingobium indicum</name>
    <dbReference type="NCBI Taxonomy" id="462949"/>
    <lineage>
        <taxon>Bacteria</taxon>
        <taxon>Pseudomonadati</taxon>
        <taxon>Pseudomonadota</taxon>
        <taxon>Alphaproteobacteria</taxon>
        <taxon>Sphingomonadales</taxon>
        <taxon>Sphingomonadaceae</taxon>
        <taxon>Novosphingobium</taxon>
    </lineage>
</organism>
<protein>
    <submittedName>
        <fullName evidence="4">Integrase</fullName>
    </submittedName>
</protein>
<name>A0ABQ2K2A3_9SPHN</name>
<evidence type="ECO:0000256" key="1">
    <source>
        <dbReference type="ARBA" id="ARBA00022908"/>
    </source>
</evidence>
<evidence type="ECO:0000259" key="3">
    <source>
        <dbReference type="PROSITE" id="PS51898"/>
    </source>
</evidence>
<dbReference type="InterPro" id="IPR011010">
    <property type="entry name" value="DNA_brk_join_enz"/>
</dbReference>
<evidence type="ECO:0000313" key="5">
    <source>
        <dbReference type="Proteomes" id="UP000605099"/>
    </source>
</evidence>
<sequence length="412" mass="46418">MPLHVDHIAAADPAAPTPDDIRRIWSAERRLGAGTTIVYLIRIQQFRTYCALHGLVEREELTLERVGRFKDWYAERRGLDPLSLRISSSALLSLSRVYHCMGLAPPDWRPPRPEKALLPPLLAQYAAYLTQHRGNPEVTVHKKLGHIGMLQDHLIRVGKDWHSMQITDVDAFLVGRAARYSRSHVSDLACTVRCFSRFLHWIGQSPVDISEAVIAPVQRRHERPRRALYWDDVKRLLMAVDRSSPQGLRDYAILLMMSTYGFGAGEIIRLQFRDIDWDNSTLSVLRPKTGVAFMLPLLPPVAKALAEYLRHGRPADTPTRHLFVQTKMPLEPFAASSAIRHIVMKHAKIAGIDAPFLGSHVLRHSHAARQIDLGARPQVVSDLLGHRDPESVSAYVRIATASLREIALPVPT</sequence>
<feature type="domain" description="Tyr recombinase" evidence="3">
    <location>
        <begin position="223"/>
        <end position="408"/>
    </location>
</feature>
<dbReference type="InterPro" id="IPR050090">
    <property type="entry name" value="Tyrosine_recombinase_XerCD"/>
</dbReference>
<dbReference type="CDD" id="cd01188">
    <property type="entry name" value="INT_RitA_C_like"/>
    <property type="match status" value="1"/>
</dbReference>
<dbReference type="InterPro" id="IPR002104">
    <property type="entry name" value="Integrase_catalytic"/>
</dbReference>
<dbReference type="RefSeq" id="WP_188823867.1">
    <property type="nucleotide sequence ID" value="NZ_BMLK01000056.1"/>
</dbReference>
<keyword evidence="5" id="KW-1185">Reference proteome</keyword>
<dbReference type="Gene3D" id="1.10.443.10">
    <property type="entry name" value="Intergrase catalytic core"/>
    <property type="match status" value="1"/>
</dbReference>
<dbReference type="Proteomes" id="UP000605099">
    <property type="component" value="Unassembled WGS sequence"/>
</dbReference>
<evidence type="ECO:0000313" key="4">
    <source>
        <dbReference type="EMBL" id="GGN62876.1"/>
    </source>
</evidence>
<gene>
    <name evidence="4" type="ORF">GCM10011349_46970</name>
</gene>
<dbReference type="InterPro" id="IPR013762">
    <property type="entry name" value="Integrase-like_cat_sf"/>
</dbReference>
<reference evidence="5" key="1">
    <citation type="journal article" date="2019" name="Int. J. Syst. Evol. Microbiol.">
        <title>The Global Catalogue of Microorganisms (GCM) 10K type strain sequencing project: providing services to taxonomists for standard genome sequencing and annotation.</title>
        <authorList>
            <consortium name="The Broad Institute Genomics Platform"/>
            <consortium name="The Broad Institute Genome Sequencing Center for Infectious Disease"/>
            <person name="Wu L."/>
            <person name="Ma J."/>
        </authorList>
    </citation>
    <scope>NUCLEOTIDE SEQUENCE [LARGE SCALE GENOMIC DNA]</scope>
    <source>
        <strain evidence="5">CGMCC 1.6784</strain>
    </source>
</reference>
<comment type="caution">
    <text evidence="4">The sequence shown here is derived from an EMBL/GenBank/DDBJ whole genome shotgun (WGS) entry which is preliminary data.</text>
</comment>
<keyword evidence="1" id="KW-0229">DNA integration</keyword>
<dbReference type="PANTHER" id="PTHR30349:SF90">
    <property type="entry name" value="TYROSINE RECOMBINASE XERD"/>
    <property type="match status" value="1"/>
</dbReference>
<proteinExistence type="predicted"/>